<evidence type="ECO:0000313" key="2">
    <source>
        <dbReference type="Proteomes" id="UP001221757"/>
    </source>
</evidence>
<gene>
    <name evidence="1" type="ORF">B0H17DRAFT_1268393</name>
</gene>
<evidence type="ECO:0000313" key="1">
    <source>
        <dbReference type="EMBL" id="KAJ7653007.1"/>
    </source>
</evidence>
<reference evidence="1" key="1">
    <citation type="submission" date="2023-03" db="EMBL/GenBank/DDBJ databases">
        <title>Massive genome expansion in bonnet fungi (Mycena s.s.) driven by repeated elements and novel gene families across ecological guilds.</title>
        <authorList>
            <consortium name="Lawrence Berkeley National Laboratory"/>
            <person name="Harder C.B."/>
            <person name="Miyauchi S."/>
            <person name="Viragh M."/>
            <person name="Kuo A."/>
            <person name="Thoen E."/>
            <person name="Andreopoulos B."/>
            <person name="Lu D."/>
            <person name="Skrede I."/>
            <person name="Drula E."/>
            <person name="Henrissat B."/>
            <person name="Morin E."/>
            <person name="Kohler A."/>
            <person name="Barry K."/>
            <person name="LaButti K."/>
            <person name="Morin E."/>
            <person name="Salamov A."/>
            <person name="Lipzen A."/>
            <person name="Mereny Z."/>
            <person name="Hegedus B."/>
            <person name="Baldrian P."/>
            <person name="Stursova M."/>
            <person name="Weitz H."/>
            <person name="Taylor A."/>
            <person name="Grigoriev I.V."/>
            <person name="Nagy L.G."/>
            <person name="Martin F."/>
            <person name="Kauserud H."/>
        </authorList>
    </citation>
    <scope>NUCLEOTIDE SEQUENCE</scope>
    <source>
        <strain evidence="1">CBHHK067</strain>
    </source>
</reference>
<keyword evidence="2" id="KW-1185">Reference proteome</keyword>
<comment type="caution">
    <text evidence="1">The sequence shown here is derived from an EMBL/GenBank/DDBJ whole genome shotgun (WGS) entry which is preliminary data.</text>
</comment>
<protein>
    <submittedName>
        <fullName evidence="1">Uncharacterized protein</fullName>
    </submittedName>
</protein>
<dbReference type="Proteomes" id="UP001221757">
    <property type="component" value="Unassembled WGS sequence"/>
</dbReference>
<proteinExistence type="predicted"/>
<dbReference type="AlphaFoldDB" id="A0AAD7CM60"/>
<sequence>MNVDLISRCFVLLGGSRSLGLDRSCIALPSVDFNGSNESKDSGHSAAQQPDVLCTADKYILSAIPTGAVIGAALGRDVCRGRTWRLGLDVFTAHAAPRRAHNMIAHRPRAVHDYPRICGRPSRVKLRLERRWLWEAISTGKDPKCSWAPVVTRDGQGIRGRSSACVAMQNARAGAWALSEARKVQEEDAKDERNEGYPWITSAEEYEYMSPSEGWSRHMPTLGSEQACLRTGKPVNLGERLGPNCQKWTMCSRVVFLVISAQIAMVYTDNLFITCPSIDSDAQM</sequence>
<accession>A0AAD7CM60</accession>
<organism evidence="1 2">
    <name type="scientific">Mycena rosella</name>
    <name type="common">Pink bonnet</name>
    <name type="synonym">Agaricus rosellus</name>
    <dbReference type="NCBI Taxonomy" id="1033263"/>
    <lineage>
        <taxon>Eukaryota</taxon>
        <taxon>Fungi</taxon>
        <taxon>Dikarya</taxon>
        <taxon>Basidiomycota</taxon>
        <taxon>Agaricomycotina</taxon>
        <taxon>Agaricomycetes</taxon>
        <taxon>Agaricomycetidae</taxon>
        <taxon>Agaricales</taxon>
        <taxon>Marasmiineae</taxon>
        <taxon>Mycenaceae</taxon>
        <taxon>Mycena</taxon>
    </lineage>
</organism>
<dbReference type="EMBL" id="JARKIE010000339">
    <property type="protein sequence ID" value="KAJ7653007.1"/>
    <property type="molecule type" value="Genomic_DNA"/>
</dbReference>
<name>A0AAD7CM60_MYCRO</name>